<sequence length="150" mass="16342">MADDIIRPPFVGKFHFKIGDLDIGQFTEVTGLAVSIDVEELAEGGQNAYTHKLLGRMRWPNIVFKRGLTNSDALFTWLSGFSGAGLNGNSNKIVPETGSITVVHQNGKPFRSWSLIGVKPIKWSGPRLAASSRDLAVEELEVCHSGFTVT</sequence>
<proteinExistence type="predicted"/>
<dbReference type="PANTHER" id="PTHR38009:SF1">
    <property type="entry name" value="CONSERVED HYPOTHETICAL PHAGE TAIL PROTEIN"/>
    <property type="match status" value="1"/>
</dbReference>
<comment type="caution">
    <text evidence="1">The sequence shown here is derived from an EMBL/GenBank/DDBJ whole genome shotgun (WGS) entry which is preliminary data.</text>
</comment>
<dbReference type="InterPro" id="IPR010667">
    <property type="entry name" value="Phage_T4_Gp19"/>
</dbReference>
<evidence type="ECO:0000313" key="2">
    <source>
        <dbReference type="Proteomes" id="UP000598174"/>
    </source>
</evidence>
<dbReference type="GO" id="GO:0005198">
    <property type="term" value="F:structural molecule activity"/>
    <property type="evidence" value="ECO:0007669"/>
    <property type="project" value="InterPro"/>
</dbReference>
<dbReference type="NCBIfam" id="TIGR02241">
    <property type="entry name" value="conserved hypothetical phage tail region protein"/>
    <property type="match status" value="1"/>
</dbReference>
<dbReference type="AlphaFoldDB" id="A0A919MCE1"/>
<dbReference type="Pfam" id="PF06841">
    <property type="entry name" value="Phage_T4_gp19"/>
    <property type="match status" value="1"/>
</dbReference>
<name>A0A919MCE1_9ACTN</name>
<dbReference type="PANTHER" id="PTHR38009">
    <property type="entry name" value="CONSERVED HYPOTHETICAL PHAGE TAIL PROTEIN"/>
    <property type="match status" value="1"/>
</dbReference>
<evidence type="ECO:0008006" key="3">
    <source>
        <dbReference type="Google" id="ProtNLM"/>
    </source>
</evidence>
<dbReference type="EMBL" id="BOMM01000056">
    <property type="protein sequence ID" value="GIE14611.1"/>
    <property type="molecule type" value="Genomic_DNA"/>
</dbReference>
<reference evidence="1" key="1">
    <citation type="submission" date="2021-01" db="EMBL/GenBank/DDBJ databases">
        <title>Whole genome shotgun sequence of Actinoplanes ferrugineus NBRC 15555.</title>
        <authorList>
            <person name="Komaki H."/>
            <person name="Tamura T."/>
        </authorList>
    </citation>
    <scope>NUCLEOTIDE SEQUENCE</scope>
    <source>
        <strain evidence="1">NBRC 15555</strain>
    </source>
</reference>
<dbReference type="RefSeq" id="WP_203821001.1">
    <property type="nucleotide sequence ID" value="NZ_BAAABP010000043.1"/>
</dbReference>
<evidence type="ECO:0000313" key="1">
    <source>
        <dbReference type="EMBL" id="GIE14611.1"/>
    </source>
</evidence>
<protein>
    <recommendedName>
        <fullName evidence="3">Phage tail protein</fullName>
    </recommendedName>
</protein>
<keyword evidence="2" id="KW-1185">Reference proteome</keyword>
<organism evidence="1 2">
    <name type="scientific">Paractinoplanes ferrugineus</name>
    <dbReference type="NCBI Taxonomy" id="113564"/>
    <lineage>
        <taxon>Bacteria</taxon>
        <taxon>Bacillati</taxon>
        <taxon>Actinomycetota</taxon>
        <taxon>Actinomycetes</taxon>
        <taxon>Micromonosporales</taxon>
        <taxon>Micromonosporaceae</taxon>
        <taxon>Paractinoplanes</taxon>
    </lineage>
</organism>
<accession>A0A919MCE1</accession>
<dbReference type="InterPro" id="IPR011747">
    <property type="entry name" value="CHP02241"/>
</dbReference>
<dbReference type="Proteomes" id="UP000598174">
    <property type="component" value="Unassembled WGS sequence"/>
</dbReference>
<gene>
    <name evidence="1" type="ORF">Afe05nite_64510</name>
</gene>